<feature type="transmembrane region" description="Helical" evidence="1">
    <location>
        <begin position="164"/>
        <end position="183"/>
    </location>
</feature>
<feature type="non-terminal residue" evidence="2">
    <location>
        <position position="1"/>
    </location>
</feature>
<gene>
    <name evidence="2" type="ORF">CYR32_21165</name>
</gene>
<organism evidence="2 3">
    <name type="scientific">Chimaeribacter coloradensis</name>
    <dbReference type="NCBI Taxonomy" id="2060068"/>
    <lineage>
        <taxon>Bacteria</taxon>
        <taxon>Pseudomonadati</taxon>
        <taxon>Pseudomonadota</taxon>
        <taxon>Gammaproteobacteria</taxon>
        <taxon>Enterobacterales</taxon>
        <taxon>Yersiniaceae</taxon>
        <taxon>Chimaeribacter</taxon>
    </lineage>
</organism>
<protein>
    <recommendedName>
        <fullName evidence="4">Pentapeptide repeat-containing protein</fullName>
    </recommendedName>
</protein>
<keyword evidence="1" id="KW-1133">Transmembrane helix</keyword>
<feature type="transmembrane region" description="Helical" evidence="1">
    <location>
        <begin position="222"/>
        <end position="244"/>
    </location>
</feature>
<evidence type="ECO:0000313" key="3">
    <source>
        <dbReference type="Proteomes" id="UP000234503"/>
    </source>
</evidence>
<dbReference type="EMBL" id="PJZH01000064">
    <property type="protein sequence ID" value="PLR29148.1"/>
    <property type="molecule type" value="Genomic_DNA"/>
</dbReference>
<keyword evidence="3" id="KW-1185">Reference proteome</keyword>
<proteinExistence type="predicted"/>
<dbReference type="Gene3D" id="2.160.20.80">
    <property type="entry name" value="E3 ubiquitin-protein ligase SopA"/>
    <property type="match status" value="1"/>
</dbReference>
<name>A0A2N5DSV0_9GAMM</name>
<keyword evidence="1" id="KW-0812">Transmembrane</keyword>
<comment type="caution">
    <text evidence="2">The sequence shown here is derived from an EMBL/GenBank/DDBJ whole genome shotgun (WGS) entry which is preliminary data.</text>
</comment>
<keyword evidence="1" id="KW-0472">Membrane</keyword>
<dbReference type="RefSeq" id="WP_101827041.1">
    <property type="nucleotide sequence ID" value="NZ_PJZH01000064.1"/>
</dbReference>
<dbReference type="OrthoDB" id="156143at2"/>
<evidence type="ECO:0008006" key="4">
    <source>
        <dbReference type="Google" id="ProtNLM"/>
    </source>
</evidence>
<dbReference type="AlphaFoldDB" id="A0A2N5DSV0"/>
<sequence>VKFSNCEFDRCSFTVSTFEHCNFHDCTWESIGISGTETKLFDTIITNPESFINSAYTNTNKEELKSYGAKNPSYQTFRLEESKVKLARLVLSNNERNADDKAYYESIKIYLKQSISAKISKAKYERSVNKNKLRNFISQWLGFIEGKLISFSGSINGWGGNVSRATICGVGIIVIFALIYACFSVDSKPVLGWKLSLIKSFDITLLVGYTKHATVAQTWQEQALYGANAVLGLWWYTIFVPTIINRICKVR</sequence>
<dbReference type="Proteomes" id="UP000234503">
    <property type="component" value="Unassembled WGS sequence"/>
</dbReference>
<reference evidence="2 3" key="1">
    <citation type="submission" date="2017-12" db="EMBL/GenBank/DDBJ databases">
        <title>Characterization of six clinical isolates of Enterochimera gen. nov., a novel genus of the Yersiniaciae family and the three species Enterochimera arupensis sp. nov., Enterochimera coloradensis sp. nov, and Enterochimera californica sp. nov.</title>
        <authorList>
            <person name="Rossi A."/>
            <person name="Fisher M."/>
        </authorList>
    </citation>
    <scope>NUCLEOTIDE SEQUENCE [LARGE SCALE GENOMIC DNA]</scope>
    <source>
        <strain evidence="3">2016-Iso4</strain>
    </source>
</reference>
<evidence type="ECO:0000313" key="2">
    <source>
        <dbReference type="EMBL" id="PLR29148.1"/>
    </source>
</evidence>
<evidence type="ECO:0000256" key="1">
    <source>
        <dbReference type="SAM" id="Phobius"/>
    </source>
</evidence>
<accession>A0A2N5DSV0</accession>